<dbReference type="PANTHER" id="PTHR22595:SF79">
    <property type="entry name" value="CHITINASE 12"/>
    <property type="match status" value="1"/>
</dbReference>
<organism evidence="5 6">
    <name type="scientific">Blomia tropicalis</name>
    <name type="common">Mite</name>
    <dbReference type="NCBI Taxonomy" id="40697"/>
    <lineage>
        <taxon>Eukaryota</taxon>
        <taxon>Metazoa</taxon>
        <taxon>Ecdysozoa</taxon>
        <taxon>Arthropoda</taxon>
        <taxon>Chelicerata</taxon>
        <taxon>Arachnida</taxon>
        <taxon>Acari</taxon>
        <taxon>Acariformes</taxon>
        <taxon>Sarcoptiformes</taxon>
        <taxon>Astigmata</taxon>
        <taxon>Glycyphagoidea</taxon>
        <taxon>Echimyopodidae</taxon>
        <taxon>Blomia</taxon>
    </lineage>
</organism>
<dbReference type="InterPro" id="IPR023346">
    <property type="entry name" value="Lysozyme-like_dom_sf"/>
</dbReference>
<evidence type="ECO:0000256" key="1">
    <source>
        <dbReference type="ARBA" id="ARBA00022821"/>
    </source>
</evidence>
<dbReference type="SUPFAM" id="SSF53955">
    <property type="entry name" value="Lysozyme-like"/>
    <property type="match status" value="1"/>
</dbReference>
<feature type="domain" description="Glycoside hydrolase family 19 catalytic" evidence="4">
    <location>
        <begin position="80"/>
        <end position="172"/>
    </location>
</feature>
<evidence type="ECO:0000256" key="2">
    <source>
        <dbReference type="ARBA" id="ARBA00023157"/>
    </source>
</evidence>
<gene>
    <name evidence="5" type="ORF">RDWZM_002001</name>
</gene>
<proteinExistence type="predicted"/>
<evidence type="ECO:0000313" key="5">
    <source>
        <dbReference type="EMBL" id="KAJ6223456.1"/>
    </source>
</evidence>
<dbReference type="EMBL" id="JAPWDV010000001">
    <property type="protein sequence ID" value="KAJ6223456.1"/>
    <property type="molecule type" value="Genomic_DNA"/>
</dbReference>
<dbReference type="GO" id="GO:0006952">
    <property type="term" value="P:defense response"/>
    <property type="evidence" value="ECO:0007669"/>
    <property type="project" value="UniProtKB-KW"/>
</dbReference>
<dbReference type="GO" id="GO:0004568">
    <property type="term" value="F:chitinase activity"/>
    <property type="evidence" value="ECO:0007669"/>
    <property type="project" value="InterPro"/>
</dbReference>
<dbReference type="Pfam" id="PF00182">
    <property type="entry name" value="Glyco_hydro_19"/>
    <property type="match status" value="1"/>
</dbReference>
<keyword evidence="3" id="KW-0732">Signal</keyword>
<sequence length="216" mass="24193">MAKYLLSTIVLVLAGCMAAEAALVSWDEFLHAITSNGYPTPRRDQYNAFVHRLPTGSINNKVEAAMFLAQILWESGGLRYKRELICIKTGCPGVYDSSVGIPGKNYYGRGYIQLTHSYNYKAASLALYNDLRLIQNPEIVADNEDAAWATAFWFWKVNVHNRGGVKAHAFGDATRAINGMECTRNLPAAHSRFNIYRKVLQSFHIGQQPNEHGCYN</sequence>
<dbReference type="Proteomes" id="UP001142055">
    <property type="component" value="Chromosome 1"/>
</dbReference>
<name>A0A9Q0MCP0_BLOTA</name>
<dbReference type="CDD" id="cd00325">
    <property type="entry name" value="chitinase_GH19"/>
    <property type="match status" value="1"/>
</dbReference>
<evidence type="ECO:0000259" key="4">
    <source>
        <dbReference type="Pfam" id="PF00182"/>
    </source>
</evidence>
<evidence type="ECO:0000313" key="6">
    <source>
        <dbReference type="Proteomes" id="UP001142055"/>
    </source>
</evidence>
<keyword evidence="2" id="KW-1015">Disulfide bond</keyword>
<evidence type="ECO:0000256" key="3">
    <source>
        <dbReference type="SAM" id="SignalP"/>
    </source>
</evidence>
<accession>A0A9Q0MCP0</accession>
<feature type="chain" id="PRO_5040167210" description="Glycoside hydrolase family 19 catalytic domain-containing protein" evidence="3">
    <location>
        <begin position="22"/>
        <end position="216"/>
    </location>
</feature>
<dbReference type="OMA" id="MAKSPTI"/>
<dbReference type="GO" id="GO:0006032">
    <property type="term" value="P:chitin catabolic process"/>
    <property type="evidence" value="ECO:0007669"/>
    <property type="project" value="InterPro"/>
</dbReference>
<dbReference type="GO" id="GO:0016998">
    <property type="term" value="P:cell wall macromolecule catabolic process"/>
    <property type="evidence" value="ECO:0007669"/>
    <property type="project" value="InterPro"/>
</dbReference>
<feature type="signal peptide" evidence="3">
    <location>
        <begin position="1"/>
        <end position="21"/>
    </location>
</feature>
<dbReference type="InterPro" id="IPR000726">
    <property type="entry name" value="Glyco_hydro_19_cat"/>
</dbReference>
<dbReference type="Gene3D" id="1.10.530.10">
    <property type="match status" value="1"/>
</dbReference>
<dbReference type="PANTHER" id="PTHR22595">
    <property type="entry name" value="CHITINASE-RELATED"/>
    <property type="match status" value="1"/>
</dbReference>
<dbReference type="Gene3D" id="3.30.20.10">
    <property type="entry name" value="Endochitinase, domain 2"/>
    <property type="match status" value="1"/>
</dbReference>
<keyword evidence="6" id="KW-1185">Reference proteome</keyword>
<dbReference type="AlphaFoldDB" id="A0A9Q0MCP0"/>
<protein>
    <recommendedName>
        <fullName evidence="4">Glycoside hydrolase family 19 catalytic domain-containing protein</fullName>
    </recommendedName>
</protein>
<reference evidence="5" key="1">
    <citation type="submission" date="2022-12" db="EMBL/GenBank/DDBJ databases">
        <title>Genome assemblies of Blomia tropicalis.</title>
        <authorList>
            <person name="Cui Y."/>
        </authorList>
    </citation>
    <scope>NUCLEOTIDE SEQUENCE</scope>
    <source>
        <tissue evidence="5">Adult mites</tissue>
    </source>
</reference>
<keyword evidence="1" id="KW-0611">Plant defense</keyword>
<dbReference type="PROSITE" id="PS51257">
    <property type="entry name" value="PROKAR_LIPOPROTEIN"/>
    <property type="match status" value="1"/>
</dbReference>
<comment type="caution">
    <text evidence="5">The sequence shown here is derived from an EMBL/GenBank/DDBJ whole genome shotgun (WGS) entry which is preliminary data.</text>
</comment>